<comment type="similarity">
    <text evidence="2">Belongs to the TamA family.</text>
</comment>
<keyword evidence="14" id="KW-1185">Reference proteome</keyword>
<dbReference type="RefSeq" id="WP_289367068.1">
    <property type="nucleotide sequence ID" value="NZ_JAUCBP010000013.1"/>
</dbReference>
<evidence type="ECO:0000256" key="2">
    <source>
        <dbReference type="ARBA" id="ARBA00010248"/>
    </source>
</evidence>
<dbReference type="InterPro" id="IPR035243">
    <property type="entry name" value="TamA_POTRA_Dom_1"/>
</dbReference>
<keyword evidence="4" id="KW-1134">Transmembrane beta strand</keyword>
<comment type="caution">
    <text evidence="13">The sequence shown here is derived from an EMBL/GenBank/DDBJ whole genome shotgun (WGS) entry which is preliminary data.</text>
</comment>
<evidence type="ECO:0000259" key="12">
    <source>
        <dbReference type="Pfam" id="PF17243"/>
    </source>
</evidence>
<accession>A0ABT7T1A7</accession>
<dbReference type="PROSITE" id="PS51257">
    <property type="entry name" value="PROKAR_LIPOPROTEIN"/>
    <property type="match status" value="1"/>
</dbReference>
<dbReference type="InterPro" id="IPR039910">
    <property type="entry name" value="D15-like"/>
</dbReference>
<keyword evidence="7" id="KW-0472">Membrane</keyword>
<keyword evidence="6" id="KW-0732">Signal</keyword>
<dbReference type="PANTHER" id="PTHR12815">
    <property type="entry name" value="SORTING AND ASSEMBLY MACHINERY SAMM50 PROTEIN FAMILY MEMBER"/>
    <property type="match status" value="1"/>
</dbReference>
<feature type="domain" description="Bacterial surface antigen (D15)" evidence="11">
    <location>
        <begin position="281"/>
        <end position="574"/>
    </location>
</feature>
<evidence type="ECO:0000256" key="9">
    <source>
        <dbReference type="ARBA" id="ARBA00033063"/>
    </source>
</evidence>
<dbReference type="InterPro" id="IPR000184">
    <property type="entry name" value="Bac_surfAg_D15"/>
</dbReference>
<dbReference type="Proteomes" id="UP001234343">
    <property type="component" value="Unassembled WGS sequence"/>
</dbReference>
<evidence type="ECO:0000256" key="7">
    <source>
        <dbReference type="ARBA" id="ARBA00023136"/>
    </source>
</evidence>
<dbReference type="Pfam" id="PF01103">
    <property type="entry name" value="Omp85"/>
    <property type="match status" value="1"/>
</dbReference>
<dbReference type="Gene3D" id="2.40.160.50">
    <property type="entry name" value="membrane protein fhac: a member of the omp85/tpsb transporter family"/>
    <property type="match status" value="1"/>
</dbReference>
<dbReference type="Pfam" id="PF17243">
    <property type="entry name" value="POTRA_TamA_1"/>
    <property type="match status" value="1"/>
</dbReference>
<gene>
    <name evidence="13" type="ORF">QTP81_16640</name>
</gene>
<evidence type="ECO:0000256" key="5">
    <source>
        <dbReference type="ARBA" id="ARBA00022692"/>
    </source>
</evidence>
<feature type="domain" description="TamA POTRA" evidence="12">
    <location>
        <begin position="31"/>
        <end position="90"/>
    </location>
</feature>
<evidence type="ECO:0000256" key="3">
    <source>
        <dbReference type="ARBA" id="ARBA00015419"/>
    </source>
</evidence>
<keyword evidence="8" id="KW-0998">Cell outer membrane</keyword>
<evidence type="ECO:0000256" key="8">
    <source>
        <dbReference type="ARBA" id="ARBA00023237"/>
    </source>
</evidence>
<dbReference type="Gene3D" id="3.10.20.310">
    <property type="entry name" value="membrane protein fhac"/>
    <property type="match status" value="3"/>
</dbReference>
<protein>
    <recommendedName>
        <fullName evidence="3">Translocation and assembly module subunit TamA</fullName>
    </recommendedName>
    <alternativeName>
        <fullName evidence="9">Autotransporter assembly factor TamA</fullName>
    </alternativeName>
</protein>
<organism evidence="13 14">
    <name type="scientific">Alteromonas arenosi</name>
    <dbReference type="NCBI Taxonomy" id="3055817"/>
    <lineage>
        <taxon>Bacteria</taxon>
        <taxon>Pseudomonadati</taxon>
        <taxon>Pseudomonadota</taxon>
        <taxon>Gammaproteobacteria</taxon>
        <taxon>Alteromonadales</taxon>
        <taxon>Alteromonadaceae</taxon>
        <taxon>Alteromonas/Salinimonas group</taxon>
        <taxon>Alteromonas</taxon>
    </lineage>
</organism>
<name>A0ABT7T1A7_9ALTE</name>
<dbReference type="PANTHER" id="PTHR12815:SF47">
    <property type="entry name" value="TRANSLOCATION AND ASSEMBLY MODULE SUBUNIT TAMA"/>
    <property type="match status" value="1"/>
</dbReference>
<evidence type="ECO:0000313" key="13">
    <source>
        <dbReference type="EMBL" id="MDM7862236.1"/>
    </source>
</evidence>
<comment type="subcellular location">
    <subcellularLocation>
        <location evidence="1">Cell outer membrane</location>
    </subcellularLocation>
</comment>
<dbReference type="EMBL" id="JAUCBP010000013">
    <property type="protein sequence ID" value="MDM7862236.1"/>
    <property type="molecule type" value="Genomic_DNA"/>
</dbReference>
<reference evidence="13 14" key="1">
    <citation type="submission" date="2023-06" db="EMBL/GenBank/DDBJ databases">
        <title>Alteromonas sp. ASW11-36 isolated from intertidal sand.</title>
        <authorList>
            <person name="Li Y."/>
        </authorList>
    </citation>
    <scope>NUCLEOTIDE SEQUENCE [LARGE SCALE GENOMIC DNA]</scope>
    <source>
        <strain evidence="13 14">ASW11-36</strain>
    </source>
</reference>
<evidence type="ECO:0000259" key="11">
    <source>
        <dbReference type="Pfam" id="PF01103"/>
    </source>
</evidence>
<evidence type="ECO:0000256" key="4">
    <source>
        <dbReference type="ARBA" id="ARBA00022452"/>
    </source>
</evidence>
<evidence type="ECO:0000313" key="14">
    <source>
        <dbReference type="Proteomes" id="UP001234343"/>
    </source>
</evidence>
<evidence type="ECO:0000256" key="1">
    <source>
        <dbReference type="ARBA" id="ARBA00004442"/>
    </source>
</evidence>
<comment type="subunit">
    <text evidence="10">Interacts with TamB to form the translocation and assembly module (TAM).</text>
</comment>
<keyword evidence="5" id="KW-0812">Transmembrane</keyword>
<evidence type="ECO:0000256" key="6">
    <source>
        <dbReference type="ARBA" id="ARBA00022729"/>
    </source>
</evidence>
<proteinExistence type="inferred from homology"/>
<evidence type="ECO:0000256" key="10">
    <source>
        <dbReference type="ARBA" id="ARBA00093548"/>
    </source>
</evidence>
<sequence>MPTHRVGPIFTIVAIACLLALLVADKVYAVEYKITGVNDSKIESNIRLHLQTLDIDTSVQPERLWQDPIIKKVNLAIQPFGYYSAEMAVIDDEDHVTINVFLGDPLTITAVIMAVVGEGKQDDWFTERFNAFPLREGDVLLQHQYDAFKSDMIATAVSRGYFDFSWETARLDLIRSSKEAFVMLVADSGPRYRIGELRINGDDIALEIINRINPLTPGKYYLAQDIGEFNRVLNATGYFNRAIARPLVSEARDNVVPIEVTVVHKPRDLFDIGGGFSTDIGPQFSAKWVRPWVNSRGHRFSSEIFVSEPEQNFTSSYRIPMADVNHDYINILMGYERVDDNNTRSDNTSFGIQRFWKPADSRWQQSISLRYQNETFTQAGEITQTTDLVLPGYSISGFRSRGGIDISWGDRSLLSIEGGSEDLLSDIDIFRLSAKTKWIRTFDEHRITVRGELGALASSDFEQVPSSLRFFAGGDQSIRGFGYEKISPVDEENELTGARYVAVGSIEYAYPVYDNWRIATFLDAGTATNDFDEDLVWSTGIGVHYLSIIGPVRLYLARGDNNGDTSFRIHFSIGPEL</sequence>